<keyword evidence="4" id="KW-1185">Reference proteome</keyword>
<dbReference type="STRING" id="1348612.A0A397HMD6"/>
<dbReference type="PANTHER" id="PTHR11839:SF18">
    <property type="entry name" value="NUDIX HYDROLASE DOMAIN-CONTAINING PROTEIN"/>
    <property type="match status" value="1"/>
</dbReference>
<comment type="caution">
    <text evidence="3">The sequence shown here is derived from an EMBL/GenBank/DDBJ whole genome shotgun (WGS) entry which is preliminary data.</text>
</comment>
<dbReference type="SUPFAM" id="SSF55811">
    <property type="entry name" value="Nudix"/>
    <property type="match status" value="1"/>
</dbReference>
<evidence type="ECO:0008006" key="5">
    <source>
        <dbReference type="Google" id="ProtNLM"/>
    </source>
</evidence>
<protein>
    <recommendedName>
        <fullName evidence="5">Nudix hydrolase domain-containing protein</fullName>
    </recommendedName>
</protein>
<reference evidence="3 4" key="1">
    <citation type="submission" date="2018-08" db="EMBL/GenBank/DDBJ databases">
        <title>Genome and evolution of the arbuscular mycorrhizal fungus Diversispora epigaea (formerly Glomus versiforme) and its bacterial endosymbionts.</title>
        <authorList>
            <person name="Sun X."/>
            <person name="Fei Z."/>
            <person name="Harrison M."/>
        </authorList>
    </citation>
    <scope>NUCLEOTIDE SEQUENCE [LARGE SCALE GENOMIC DNA]</scope>
    <source>
        <strain evidence="3 4">IT104</strain>
    </source>
</reference>
<evidence type="ECO:0000256" key="2">
    <source>
        <dbReference type="ARBA" id="ARBA00022801"/>
    </source>
</evidence>
<sequence length="306" mass="34828">MYKYLHHHIFKSFSLKAFRDNNYLSKVHQNKYLFMANIHQFSFNIGEEVIPITTKLDIDVASVLEFQPFKEWTSTLSKEMLKVDKKELKIRNVEIQNVDYFGLKIGFVKFKVDAIFTETGKSAPGIIFMRGGSVAVLLILRSKERDSKIVKEHVVLTYQPRLAVPSLSFPEIPAGMLDGSGNFIGKASQEIKEETGIEVNDQNLIDMTALAYDENNDVNNEREGKKYQGAYPSPGGSDEFLRLCICIKEMNREDVEKLEGKLCGLRDHGEQITVGLIELKNLWKIPDMKALSALALYDALKRNDKI</sequence>
<accession>A0A397HMD6</accession>
<proteinExistence type="predicted"/>
<keyword evidence="2" id="KW-0378">Hydrolase</keyword>
<organism evidence="3 4">
    <name type="scientific">Diversispora epigaea</name>
    <dbReference type="NCBI Taxonomy" id="1348612"/>
    <lineage>
        <taxon>Eukaryota</taxon>
        <taxon>Fungi</taxon>
        <taxon>Fungi incertae sedis</taxon>
        <taxon>Mucoromycota</taxon>
        <taxon>Glomeromycotina</taxon>
        <taxon>Glomeromycetes</taxon>
        <taxon>Diversisporales</taxon>
        <taxon>Diversisporaceae</taxon>
        <taxon>Diversispora</taxon>
    </lineage>
</organism>
<dbReference type="CDD" id="cd03424">
    <property type="entry name" value="NUDIX_ADPRase_Nudt5_UGPPase_Nudt14"/>
    <property type="match status" value="1"/>
</dbReference>
<evidence type="ECO:0000313" key="3">
    <source>
        <dbReference type="EMBL" id="RHZ64137.1"/>
    </source>
</evidence>
<evidence type="ECO:0000313" key="4">
    <source>
        <dbReference type="Proteomes" id="UP000266861"/>
    </source>
</evidence>
<dbReference type="GO" id="GO:0006753">
    <property type="term" value="P:nucleoside phosphate metabolic process"/>
    <property type="evidence" value="ECO:0007669"/>
    <property type="project" value="TreeGrafter"/>
</dbReference>
<dbReference type="OrthoDB" id="10249920at2759"/>
<evidence type="ECO:0000256" key="1">
    <source>
        <dbReference type="ARBA" id="ARBA00001946"/>
    </source>
</evidence>
<dbReference type="InterPro" id="IPR015797">
    <property type="entry name" value="NUDIX_hydrolase-like_dom_sf"/>
</dbReference>
<dbReference type="AlphaFoldDB" id="A0A397HMD6"/>
<gene>
    <name evidence="3" type="ORF">Glove_326g71</name>
</gene>
<dbReference type="GO" id="GO:0019693">
    <property type="term" value="P:ribose phosphate metabolic process"/>
    <property type="evidence" value="ECO:0007669"/>
    <property type="project" value="TreeGrafter"/>
</dbReference>
<name>A0A397HMD6_9GLOM</name>
<dbReference type="Gene3D" id="3.90.79.10">
    <property type="entry name" value="Nucleoside Triphosphate Pyrophosphohydrolase"/>
    <property type="match status" value="1"/>
</dbReference>
<dbReference type="Proteomes" id="UP000266861">
    <property type="component" value="Unassembled WGS sequence"/>
</dbReference>
<dbReference type="GO" id="GO:0080042">
    <property type="term" value="F:ADP-glucose pyrophosphohydrolase activity"/>
    <property type="evidence" value="ECO:0007669"/>
    <property type="project" value="TreeGrafter"/>
</dbReference>
<dbReference type="PANTHER" id="PTHR11839">
    <property type="entry name" value="UDP/ADP-SUGAR PYROPHOSPHATASE"/>
    <property type="match status" value="1"/>
</dbReference>
<comment type="cofactor">
    <cofactor evidence="1">
        <name>Mg(2+)</name>
        <dbReference type="ChEBI" id="CHEBI:18420"/>
    </cofactor>
</comment>
<dbReference type="EMBL" id="PQFF01000298">
    <property type="protein sequence ID" value="RHZ64137.1"/>
    <property type="molecule type" value="Genomic_DNA"/>
</dbReference>
<dbReference type="GO" id="GO:0080041">
    <property type="term" value="F:ADP-ribose pyrophosphohydrolase activity"/>
    <property type="evidence" value="ECO:0007669"/>
    <property type="project" value="TreeGrafter"/>
</dbReference>